<gene>
    <name evidence="1" type="ORF">NLG97_g7338</name>
</gene>
<evidence type="ECO:0000313" key="2">
    <source>
        <dbReference type="Proteomes" id="UP001148737"/>
    </source>
</evidence>
<sequence>MTSMVAKMVGKKILGETLQNKFGKEDPYFEQVPATRLNGKPSTTKFKKVRKALPPGLSEHDGQVLTKVKRRAYRLDCALFTFLGIKFGWGSAIGLIPFAGDVVDCLLALMVMRTADQVEGGLPFFIKFQMILNIAIDFAIGLAPFVGDLVDAMFKANTRNAVLLEAYLREQGQKKLKKGNLPIPDVDPSDPKEFDRNRIEDREDRHDRRDRHDRSDRSDRRDEPPAYHAQGTTTSQEAGVTGASRAQTAPVAAPEEARVRESRGWLGRSKQRTDDIEMGHSKSQKHSRHGK</sequence>
<accession>A0ACC1QMP9</accession>
<evidence type="ECO:0000313" key="1">
    <source>
        <dbReference type="EMBL" id="KAJ3483298.1"/>
    </source>
</evidence>
<reference evidence="1" key="1">
    <citation type="submission" date="2022-07" db="EMBL/GenBank/DDBJ databases">
        <title>Genome Sequence of Lecanicillium saksenae.</title>
        <authorList>
            <person name="Buettner E."/>
        </authorList>
    </citation>
    <scope>NUCLEOTIDE SEQUENCE</scope>
    <source>
        <strain evidence="1">VT-O1</strain>
    </source>
</reference>
<proteinExistence type="predicted"/>
<dbReference type="Proteomes" id="UP001148737">
    <property type="component" value="Unassembled WGS sequence"/>
</dbReference>
<comment type="caution">
    <text evidence="1">The sequence shown here is derived from an EMBL/GenBank/DDBJ whole genome shotgun (WGS) entry which is preliminary data.</text>
</comment>
<organism evidence="1 2">
    <name type="scientific">Lecanicillium saksenae</name>
    <dbReference type="NCBI Taxonomy" id="468837"/>
    <lineage>
        <taxon>Eukaryota</taxon>
        <taxon>Fungi</taxon>
        <taxon>Dikarya</taxon>
        <taxon>Ascomycota</taxon>
        <taxon>Pezizomycotina</taxon>
        <taxon>Sordariomycetes</taxon>
        <taxon>Hypocreomycetidae</taxon>
        <taxon>Hypocreales</taxon>
        <taxon>Cordycipitaceae</taxon>
        <taxon>Lecanicillium</taxon>
    </lineage>
</organism>
<name>A0ACC1QMP9_9HYPO</name>
<keyword evidence="2" id="KW-1185">Reference proteome</keyword>
<protein>
    <submittedName>
        <fullName evidence="1">Uncharacterized protein</fullName>
    </submittedName>
</protein>
<dbReference type="EMBL" id="JANAKD010001109">
    <property type="protein sequence ID" value="KAJ3483298.1"/>
    <property type="molecule type" value="Genomic_DNA"/>
</dbReference>